<keyword evidence="11" id="KW-0325">Glycoprotein</keyword>
<dbReference type="GO" id="GO:0032580">
    <property type="term" value="C:Golgi cisterna membrane"/>
    <property type="evidence" value="ECO:0007669"/>
    <property type="project" value="UniProtKB-SubCell"/>
</dbReference>
<evidence type="ECO:0000259" key="13">
    <source>
        <dbReference type="Pfam" id="PF00852"/>
    </source>
</evidence>
<evidence type="ECO:0000256" key="8">
    <source>
        <dbReference type="ARBA" id="ARBA00022989"/>
    </source>
</evidence>
<evidence type="ECO:0000256" key="9">
    <source>
        <dbReference type="ARBA" id="ARBA00023034"/>
    </source>
</evidence>
<evidence type="ECO:0000256" key="12">
    <source>
        <dbReference type="RuleBase" id="RU003832"/>
    </source>
</evidence>
<feature type="domain" description="Fucosyltransferase N-terminal" evidence="14">
    <location>
        <begin position="31"/>
        <end position="152"/>
    </location>
</feature>
<dbReference type="PANTHER" id="PTHR48438:SF1">
    <property type="entry name" value="ALPHA-(1,3)-FUCOSYLTRANSFERASE C-RELATED"/>
    <property type="match status" value="1"/>
</dbReference>
<name>G3MTC0_AMBMU</name>
<dbReference type="InterPro" id="IPR031481">
    <property type="entry name" value="Glyco_tran_10_N"/>
</dbReference>
<dbReference type="Gene3D" id="3.40.50.11660">
    <property type="entry name" value="Glycosyl transferase family 10, C-terminal domain"/>
    <property type="match status" value="1"/>
</dbReference>
<dbReference type="Pfam" id="PF17039">
    <property type="entry name" value="Glyco_tran_10_N"/>
    <property type="match status" value="1"/>
</dbReference>
<keyword evidence="5 12" id="KW-0808">Transferase</keyword>
<comment type="subcellular location">
    <subcellularLocation>
        <location evidence="1 12">Golgi apparatus</location>
        <location evidence="1 12">Golgi stack membrane</location>
        <topology evidence="1 12">Single-pass type II membrane protein</topology>
    </subcellularLocation>
</comment>
<dbReference type="PANTHER" id="PTHR48438">
    <property type="entry name" value="ALPHA-(1,3)-FUCOSYLTRANSFERASE C-RELATED"/>
    <property type="match status" value="1"/>
</dbReference>
<keyword evidence="4 12" id="KW-0328">Glycosyltransferase</keyword>
<feature type="domain" description="Fucosyltransferase C-terminal" evidence="13">
    <location>
        <begin position="222"/>
        <end position="358"/>
    </location>
</feature>
<keyword evidence="10" id="KW-0472">Membrane</keyword>
<dbReference type="InterPro" id="IPR038577">
    <property type="entry name" value="GT10-like_C_sf"/>
</dbReference>
<keyword evidence="6 12" id="KW-0812">Transmembrane</keyword>
<evidence type="ECO:0000256" key="1">
    <source>
        <dbReference type="ARBA" id="ARBA00004447"/>
    </source>
</evidence>
<dbReference type="InterPro" id="IPR055270">
    <property type="entry name" value="Glyco_tran_10_C"/>
</dbReference>
<evidence type="ECO:0000313" key="15">
    <source>
        <dbReference type="EMBL" id="AEO36738.1"/>
    </source>
</evidence>
<evidence type="ECO:0000256" key="6">
    <source>
        <dbReference type="ARBA" id="ARBA00022692"/>
    </source>
</evidence>
<dbReference type="UniPathway" id="UPA00378"/>
<comment type="similarity">
    <text evidence="3 12">Belongs to the glycosyltransferase 10 family.</text>
</comment>
<dbReference type="SUPFAM" id="SSF53756">
    <property type="entry name" value="UDP-Glycosyltransferase/glycogen phosphorylase"/>
    <property type="match status" value="1"/>
</dbReference>
<reference evidence="15" key="1">
    <citation type="journal article" date="2011" name="PLoS ONE">
        <title>A deep insight into the sialotranscriptome of the gulf coast tick, Amblyomma maculatum.</title>
        <authorList>
            <person name="Karim S."/>
            <person name="Singh P."/>
            <person name="Ribeiro J.M."/>
        </authorList>
    </citation>
    <scope>NUCLEOTIDE SEQUENCE</scope>
    <source>
        <tissue evidence="15">Salivary gland</tissue>
    </source>
</reference>
<keyword evidence="8" id="KW-1133">Transmembrane helix</keyword>
<organism evidence="15">
    <name type="scientific">Amblyomma maculatum</name>
    <name type="common">Gulf Coast tick</name>
    <dbReference type="NCBI Taxonomy" id="34609"/>
    <lineage>
        <taxon>Eukaryota</taxon>
        <taxon>Metazoa</taxon>
        <taxon>Ecdysozoa</taxon>
        <taxon>Arthropoda</taxon>
        <taxon>Chelicerata</taxon>
        <taxon>Arachnida</taxon>
        <taxon>Acari</taxon>
        <taxon>Parasitiformes</taxon>
        <taxon>Ixodida</taxon>
        <taxon>Ixodoidea</taxon>
        <taxon>Ixodidae</taxon>
        <taxon>Amblyomminae</taxon>
        <taxon>Amblyomma</taxon>
    </lineage>
</organism>
<protein>
    <recommendedName>
        <fullName evidence="12">Fucosyltransferase</fullName>
        <ecNumber evidence="12">2.4.1.-</ecNumber>
    </recommendedName>
</protein>
<evidence type="ECO:0000256" key="11">
    <source>
        <dbReference type="ARBA" id="ARBA00023180"/>
    </source>
</evidence>
<sequence>MRSGPTKMPPVALPSWLPWRERIDDNGLPRLLLWNADEPGPPLSLSNKTNGGCDKTVCKVEDSRDPVVCEITDNRRRLLRSDAIVFYAEHLNLTDMPPVRADRQIWVFWARTRLPLAGKGIADNPSLSLPLVAGAFNWTMAKREDADIVLPHDTFRCHASDDELQDKRVDRRGEAAPLLPKGDAAWILDDCELNRFETELKTSARDQEQSGKTDGIIHLRLLPACGAYRCATPKECVRYIAERFHFILVSLRPECFQTAYEMIHEAFKYDLVPVVLMSSKETLNVPKNSVITSAKLQRKGELAKYLRAVLKQPKIYRRYFAWKQRCSLISPDNVMCALCRAMWETPLRRRPHPNVLEWWTRTTACQDEPLYGLDSAFIKEP</sequence>
<dbReference type="GO" id="GO:0008417">
    <property type="term" value="F:fucosyltransferase activity"/>
    <property type="evidence" value="ECO:0007669"/>
    <property type="project" value="InterPro"/>
</dbReference>
<dbReference type="AlphaFoldDB" id="G3MTC0"/>
<accession>G3MTC0</accession>
<dbReference type="InterPro" id="IPR001503">
    <property type="entry name" value="Glyco_trans_10"/>
</dbReference>
<evidence type="ECO:0000256" key="4">
    <source>
        <dbReference type="ARBA" id="ARBA00022676"/>
    </source>
</evidence>
<dbReference type="Pfam" id="PF00852">
    <property type="entry name" value="Glyco_transf_10"/>
    <property type="match status" value="1"/>
</dbReference>
<evidence type="ECO:0000256" key="10">
    <source>
        <dbReference type="ARBA" id="ARBA00023136"/>
    </source>
</evidence>
<evidence type="ECO:0000259" key="14">
    <source>
        <dbReference type="Pfam" id="PF17039"/>
    </source>
</evidence>
<comment type="pathway">
    <text evidence="2">Protein modification; protein glycosylation.</text>
</comment>
<keyword evidence="9 12" id="KW-0333">Golgi apparatus</keyword>
<dbReference type="EC" id="2.4.1.-" evidence="12"/>
<dbReference type="EMBL" id="JO845121">
    <property type="protein sequence ID" value="AEO36738.1"/>
    <property type="molecule type" value="mRNA"/>
</dbReference>
<evidence type="ECO:0000256" key="5">
    <source>
        <dbReference type="ARBA" id="ARBA00022679"/>
    </source>
</evidence>
<evidence type="ECO:0000256" key="7">
    <source>
        <dbReference type="ARBA" id="ARBA00022968"/>
    </source>
</evidence>
<proteinExistence type="evidence at transcript level"/>
<keyword evidence="7" id="KW-0735">Signal-anchor</keyword>
<evidence type="ECO:0000256" key="2">
    <source>
        <dbReference type="ARBA" id="ARBA00004922"/>
    </source>
</evidence>
<evidence type="ECO:0000256" key="3">
    <source>
        <dbReference type="ARBA" id="ARBA00008919"/>
    </source>
</evidence>